<evidence type="ECO:0000313" key="1">
    <source>
        <dbReference type="EMBL" id="KIK96819.1"/>
    </source>
</evidence>
<dbReference type="Proteomes" id="UP000054538">
    <property type="component" value="Unassembled WGS sequence"/>
</dbReference>
<reference evidence="2" key="2">
    <citation type="submission" date="2015-01" db="EMBL/GenBank/DDBJ databases">
        <title>Evolutionary Origins and Diversification of the Mycorrhizal Mutualists.</title>
        <authorList>
            <consortium name="DOE Joint Genome Institute"/>
            <consortium name="Mycorrhizal Genomics Consortium"/>
            <person name="Kohler A."/>
            <person name="Kuo A."/>
            <person name="Nagy L.G."/>
            <person name="Floudas D."/>
            <person name="Copeland A."/>
            <person name="Barry K.W."/>
            <person name="Cichocki N."/>
            <person name="Veneault-Fourrey C."/>
            <person name="LaButti K."/>
            <person name="Lindquist E.A."/>
            <person name="Lipzen A."/>
            <person name="Lundell T."/>
            <person name="Morin E."/>
            <person name="Murat C."/>
            <person name="Riley R."/>
            <person name="Ohm R."/>
            <person name="Sun H."/>
            <person name="Tunlid A."/>
            <person name="Henrissat B."/>
            <person name="Grigoriev I.V."/>
            <person name="Hibbett D.S."/>
            <person name="Martin F."/>
        </authorList>
    </citation>
    <scope>NUCLEOTIDE SEQUENCE [LARGE SCALE GENOMIC DNA]</scope>
    <source>
        <strain evidence="2">Ve08.2h10</strain>
    </source>
</reference>
<protein>
    <submittedName>
        <fullName evidence="1">Uncharacterized protein</fullName>
    </submittedName>
</protein>
<proteinExistence type="predicted"/>
<name>A0A0D0E5W2_9AGAM</name>
<dbReference type="EMBL" id="KN824966">
    <property type="protein sequence ID" value="KIK96819.1"/>
    <property type="molecule type" value="Genomic_DNA"/>
</dbReference>
<sequence length="107" mass="11950">MTAIWPRICRRRAVRTTARFNYLVFATFAILDPTLPPSTLDVMTKSAHVYRGAEVSNIMEEGLCGHNLCRPHGTLIGLDQTPLAFLFHCTGLSKSDCVMTLSINRHC</sequence>
<dbReference type="HOGENOM" id="CLU_2210814_0_0_1"/>
<accession>A0A0D0E5W2</accession>
<gene>
    <name evidence="1" type="ORF">PAXRUDRAFT_276957</name>
</gene>
<dbReference type="AlphaFoldDB" id="A0A0D0E5W2"/>
<organism evidence="1 2">
    <name type="scientific">Paxillus rubicundulus Ve08.2h10</name>
    <dbReference type="NCBI Taxonomy" id="930991"/>
    <lineage>
        <taxon>Eukaryota</taxon>
        <taxon>Fungi</taxon>
        <taxon>Dikarya</taxon>
        <taxon>Basidiomycota</taxon>
        <taxon>Agaricomycotina</taxon>
        <taxon>Agaricomycetes</taxon>
        <taxon>Agaricomycetidae</taxon>
        <taxon>Boletales</taxon>
        <taxon>Paxilineae</taxon>
        <taxon>Paxillaceae</taxon>
        <taxon>Paxillus</taxon>
    </lineage>
</organism>
<keyword evidence="2" id="KW-1185">Reference proteome</keyword>
<reference evidence="1 2" key="1">
    <citation type="submission" date="2014-04" db="EMBL/GenBank/DDBJ databases">
        <authorList>
            <consortium name="DOE Joint Genome Institute"/>
            <person name="Kuo A."/>
            <person name="Kohler A."/>
            <person name="Jargeat P."/>
            <person name="Nagy L.G."/>
            <person name="Floudas D."/>
            <person name="Copeland A."/>
            <person name="Barry K.W."/>
            <person name="Cichocki N."/>
            <person name="Veneault-Fourrey C."/>
            <person name="LaButti K."/>
            <person name="Lindquist E.A."/>
            <person name="Lipzen A."/>
            <person name="Lundell T."/>
            <person name="Morin E."/>
            <person name="Murat C."/>
            <person name="Sun H."/>
            <person name="Tunlid A."/>
            <person name="Henrissat B."/>
            <person name="Grigoriev I.V."/>
            <person name="Hibbett D.S."/>
            <person name="Martin F."/>
            <person name="Nordberg H.P."/>
            <person name="Cantor M.N."/>
            <person name="Hua S.X."/>
        </authorList>
    </citation>
    <scope>NUCLEOTIDE SEQUENCE [LARGE SCALE GENOMIC DNA]</scope>
    <source>
        <strain evidence="1 2">Ve08.2h10</strain>
    </source>
</reference>
<dbReference type="InParanoid" id="A0A0D0E5W2"/>
<evidence type="ECO:0000313" key="2">
    <source>
        <dbReference type="Proteomes" id="UP000054538"/>
    </source>
</evidence>